<keyword evidence="2" id="KW-1185">Reference proteome</keyword>
<dbReference type="Proteomes" id="UP000006346">
    <property type="component" value="Chromosome"/>
</dbReference>
<evidence type="ECO:0008006" key="3">
    <source>
        <dbReference type="Google" id="ProtNLM"/>
    </source>
</evidence>
<dbReference type="EMBL" id="CP003108">
    <property type="protein sequence ID" value="AET70926.1"/>
    <property type="molecule type" value="Genomic_DNA"/>
</dbReference>
<name>G7WHK5_DESOD</name>
<accession>G7WHK5</accession>
<evidence type="ECO:0000313" key="1">
    <source>
        <dbReference type="EMBL" id="AET70926.1"/>
    </source>
</evidence>
<reference evidence="2" key="1">
    <citation type="submission" date="2011-11" db="EMBL/GenBank/DDBJ databases">
        <title>Complete sequence of Desulfosporosinus orientis DSM 765.</title>
        <authorList>
            <person name="Lucas S."/>
            <person name="Han J."/>
            <person name="Lapidus A."/>
            <person name="Cheng J.-F."/>
            <person name="Goodwin L."/>
            <person name="Pitluck S."/>
            <person name="Peters L."/>
            <person name="Ovchinnikova G."/>
            <person name="Teshima H."/>
            <person name="Detter J.C."/>
            <person name="Han C."/>
            <person name="Tapia R."/>
            <person name="Land M."/>
            <person name="Hauser L."/>
            <person name="Kyrpides N."/>
            <person name="Ivanova N."/>
            <person name="Pagani I."/>
            <person name="Pester M."/>
            <person name="Spring S."/>
            <person name="Ollivier B."/>
            <person name="Rattei T."/>
            <person name="Klenk H.-P."/>
            <person name="Wagner M."/>
            <person name="Loy A."/>
            <person name="Woyke T."/>
        </authorList>
    </citation>
    <scope>NUCLEOTIDE SEQUENCE [LARGE SCALE GENOMIC DNA]</scope>
    <source>
        <strain evidence="2">ATCC 19365 / DSM 765 / NCIMB 8382 / VKM B-1628</strain>
    </source>
</reference>
<dbReference type="SUPFAM" id="SSF50814">
    <property type="entry name" value="Lipocalins"/>
    <property type="match status" value="1"/>
</dbReference>
<dbReference type="InterPro" id="IPR015231">
    <property type="entry name" value="DUF1934"/>
</dbReference>
<dbReference type="STRING" id="768706.Desor_5552"/>
<reference evidence="1 2" key="2">
    <citation type="journal article" date="2012" name="J. Bacteriol.">
        <title>Complete genome sequences of Desulfosporosinus orientis DSM765T, Desulfosporosinus youngiae DSM17734T, Desulfosporosinus meridiei DSM13257T, and Desulfosporosinus acidiphilus DSM22704T.</title>
        <authorList>
            <person name="Pester M."/>
            <person name="Brambilla E."/>
            <person name="Alazard D."/>
            <person name="Rattei T."/>
            <person name="Weinmaier T."/>
            <person name="Han J."/>
            <person name="Lucas S."/>
            <person name="Lapidus A."/>
            <person name="Cheng J.F."/>
            <person name="Goodwin L."/>
            <person name="Pitluck S."/>
            <person name="Peters L."/>
            <person name="Ovchinnikova G."/>
            <person name="Teshima H."/>
            <person name="Detter J.C."/>
            <person name="Han C.S."/>
            <person name="Tapia R."/>
            <person name="Land M.L."/>
            <person name="Hauser L."/>
            <person name="Kyrpides N.C."/>
            <person name="Ivanova N.N."/>
            <person name="Pagani I."/>
            <person name="Huntmann M."/>
            <person name="Wei C.L."/>
            <person name="Davenport K.W."/>
            <person name="Daligault H."/>
            <person name="Chain P.S."/>
            <person name="Chen A."/>
            <person name="Mavromatis K."/>
            <person name="Markowitz V."/>
            <person name="Szeto E."/>
            <person name="Mikhailova N."/>
            <person name="Pati A."/>
            <person name="Wagner M."/>
            <person name="Woyke T."/>
            <person name="Ollivier B."/>
            <person name="Klenk H.P."/>
            <person name="Spring S."/>
            <person name="Loy A."/>
        </authorList>
    </citation>
    <scope>NUCLEOTIDE SEQUENCE [LARGE SCALE GENOMIC DNA]</scope>
    <source>
        <strain evidence="2">ATCC 19365 / DSM 765 / NCIMB 8382 / VKM B-1628</strain>
    </source>
</reference>
<dbReference type="PATRIC" id="fig|768706.3.peg.5656"/>
<dbReference type="AlphaFoldDB" id="G7WHK5"/>
<dbReference type="Pfam" id="PF09148">
    <property type="entry name" value="DUF1934"/>
    <property type="match status" value="1"/>
</dbReference>
<dbReference type="RefSeq" id="WP_014187728.1">
    <property type="nucleotide sequence ID" value="NC_016584.1"/>
</dbReference>
<sequence>MQKNVTIQIQGRQKYPEGHEDQQDLLVSGRFYERNGVFYVLYKEAENDSTNLGEVTTFLTINRDSVVLYRKGAVNITQEFKKGVLHRSIYNTCYGNMNLSVMPSLVESDLTVNGGRISLGYDLFVDDKLVSYNGLLLNVKEDIPQ</sequence>
<dbReference type="Gene3D" id="2.40.128.20">
    <property type="match status" value="1"/>
</dbReference>
<dbReference type="KEGG" id="dor:Desor_5552"/>
<gene>
    <name evidence="1" type="ordered locus">Desor_5552</name>
</gene>
<organism evidence="1 2">
    <name type="scientific">Desulfosporosinus orientis (strain ATCC 19365 / DSM 765 / NCIMB 8382 / VKM B-1628 / Singapore I)</name>
    <name type="common">Desulfotomaculum orientis</name>
    <dbReference type="NCBI Taxonomy" id="768706"/>
    <lineage>
        <taxon>Bacteria</taxon>
        <taxon>Bacillati</taxon>
        <taxon>Bacillota</taxon>
        <taxon>Clostridia</taxon>
        <taxon>Eubacteriales</taxon>
        <taxon>Desulfitobacteriaceae</taxon>
        <taxon>Desulfosporosinus</taxon>
    </lineage>
</organism>
<protein>
    <recommendedName>
        <fullName evidence="3">DUF1934 domain-containing protein</fullName>
    </recommendedName>
</protein>
<dbReference type="InterPro" id="IPR012674">
    <property type="entry name" value="Calycin"/>
</dbReference>
<dbReference type="OrthoDB" id="1680906at2"/>
<dbReference type="eggNOG" id="COG4506">
    <property type="taxonomic scope" value="Bacteria"/>
</dbReference>
<dbReference type="HOGENOM" id="CLU_120388_0_2_9"/>
<proteinExistence type="predicted"/>
<evidence type="ECO:0000313" key="2">
    <source>
        <dbReference type="Proteomes" id="UP000006346"/>
    </source>
</evidence>